<reference evidence="2" key="1">
    <citation type="submission" date="2016-10" db="EMBL/GenBank/DDBJ databases">
        <title>Sequence of Gallionella enrichment culture.</title>
        <authorList>
            <person name="Poehlein A."/>
            <person name="Muehling M."/>
            <person name="Daniel R."/>
        </authorList>
    </citation>
    <scope>NUCLEOTIDE SEQUENCE</scope>
</reference>
<sequence>MAHGRIADQAGEFGERRDRLADDGRRRDRVVGCSSADDERAAFHLDTVEPLDVGEVDQMRWAGEPLLHDRQQGMATGNHLGVFILDQQISGLPHGRRTMIFEFVHKVFLAVFLIAVR</sequence>
<feature type="region of interest" description="Disordered" evidence="1">
    <location>
        <begin position="1"/>
        <end position="25"/>
    </location>
</feature>
<organism evidence="2">
    <name type="scientific">mine drainage metagenome</name>
    <dbReference type="NCBI Taxonomy" id="410659"/>
    <lineage>
        <taxon>unclassified sequences</taxon>
        <taxon>metagenomes</taxon>
        <taxon>ecological metagenomes</taxon>
    </lineage>
</organism>
<evidence type="ECO:0000313" key="2">
    <source>
        <dbReference type="EMBL" id="OIQ74176.1"/>
    </source>
</evidence>
<feature type="compositionally biased region" description="Basic and acidic residues" evidence="1">
    <location>
        <begin position="13"/>
        <end position="25"/>
    </location>
</feature>
<gene>
    <name evidence="2" type="ORF">GALL_441800</name>
</gene>
<accession>A0A1J5PTL8</accession>
<name>A0A1J5PTL8_9ZZZZ</name>
<protein>
    <submittedName>
        <fullName evidence="2">Uncharacterized protein</fullName>
    </submittedName>
</protein>
<proteinExistence type="predicted"/>
<dbReference type="EMBL" id="MLJW01002599">
    <property type="protein sequence ID" value="OIQ74176.1"/>
    <property type="molecule type" value="Genomic_DNA"/>
</dbReference>
<dbReference type="AlphaFoldDB" id="A0A1J5PTL8"/>
<comment type="caution">
    <text evidence="2">The sequence shown here is derived from an EMBL/GenBank/DDBJ whole genome shotgun (WGS) entry which is preliminary data.</text>
</comment>
<evidence type="ECO:0000256" key="1">
    <source>
        <dbReference type="SAM" id="MobiDB-lite"/>
    </source>
</evidence>